<feature type="domain" description="HTH lysR-type" evidence="5">
    <location>
        <begin position="1"/>
        <end position="60"/>
    </location>
</feature>
<protein>
    <submittedName>
        <fullName evidence="6">LysR family transcriptional regulator</fullName>
    </submittedName>
</protein>
<dbReference type="EMBL" id="AQPF01000007">
    <property type="protein sequence ID" value="KAF0806677.1"/>
    <property type="molecule type" value="Genomic_DNA"/>
</dbReference>
<dbReference type="PRINTS" id="PR00039">
    <property type="entry name" value="HTHLYSR"/>
</dbReference>
<dbReference type="InterPro" id="IPR005119">
    <property type="entry name" value="LysR_subst-bd"/>
</dbReference>
<dbReference type="CDD" id="cd05466">
    <property type="entry name" value="PBP2_LTTR_substrate"/>
    <property type="match status" value="1"/>
</dbReference>
<comment type="similarity">
    <text evidence="1">Belongs to the LysR transcriptional regulatory family.</text>
</comment>
<evidence type="ECO:0000256" key="2">
    <source>
        <dbReference type="ARBA" id="ARBA00023015"/>
    </source>
</evidence>
<keyword evidence="7" id="KW-1185">Reference proteome</keyword>
<evidence type="ECO:0000313" key="7">
    <source>
        <dbReference type="Proteomes" id="UP000771797"/>
    </source>
</evidence>
<dbReference type="SUPFAM" id="SSF46785">
    <property type="entry name" value="Winged helix' DNA-binding domain"/>
    <property type="match status" value="1"/>
</dbReference>
<proteinExistence type="inferred from homology"/>
<organism evidence="6 7">
    <name type="scientific">Alcanivorax xiamenensis</name>
    <dbReference type="NCBI Taxonomy" id="1177156"/>
    <lineage>
        <taxon>Bacteria</taxon>
        <taxon>Pseudomonadati</taxon>
        <taxon>Pseudomonadota</taxon>
        <taxon>Gammaproteobacteria</taxon>
        <taxon>Oceanospirillales</taxon>
        <taxon>Alcanivoracaceae</taxon>
        <taxon>Alcanivorax</taxon>
    </lineage>
</organism>
<dbReference type="RefSeq" id="WP_133492080.1">
    <property type="nucleotide sequence ID" value="NZ_AQPF01000007.1"/>
</dbReference>
<dbReference type="Pfam" id="PF00126">
    <property type="entry name" value="HTH_1"/>
    <property type="match status" value="1"/>
</dbReference>
<accession>A0ABQ6YA21</accession>
<keyword evidence="3" id="KW-0238">DNA-binding</keyword>
<dbReference type="InterPro" id="IPR036388">
    <property type="entry name" value="WH-like_DNA-bd_sf"/>
</dbReference>
<dbReference type="InterPro" id="IPR000847">
    <property type="entry name" value="LysR_HTH_N"/>
</dbReference>
<dbReference type="Gene3D" id="3.40.190.290">
    <property type="match status" value="1"/>
</dbReference>
<dbReference type="SUPFAM" id="SSF53850">
    <property type="entry name" value="Periplasmic binding protein-like II"/>
    <property type="match status" value="1"/>
</dbReference>
<gene>
    <name evidence="6" type="ORF">A6D6_01352</name>
</gene>
<name>A0ABQ6YA21_9GAMM</name>
<dbReference type="PANTHER" id="PTHR30419">
    <property type="entry name" value="HTH-TYPE TRANSCRIPTIONAL REGULATOR YBHD"/>
    <property type="match status" value="1"/>
</dbReference>
<sequence>MDTPDRQLRCFVHIAELKSLSKAAEKLNRTQSWISKELAALETGLGKSLFTRTGRGVALTEAGEKLYGVLKLSYQQIDQAVDGIRQEHGITRGTVRLATVHTLSYYFMSDVVASFVSKHPSVNLSLLGRSSPEVVELVESGKADLGFVYDSVVASRSLNSQPLFDDDMCLITHQKSALGVDGSINLNDVDLRLVGFPSHYALRRMLQSGGLKPVYVAEAETIDAMLKLVSSDVGACILPGRIPDALLADYQLRKVRIVNPLLRRKVVAISPVKRSSLPLAEDLLQCALRICRQLT</sequence>
<evidence type="ECO:0000313" key="6">
    <source>
        <dbReference type="EMBL" id="KAF0806677.1"/>
    </source>
</evidence>
<dbReference type="InterPro" id="IPR036390">
    <property type="entry name" value="WH_DNA-bd_sf"/>
</dbReference>
<reference evidence="6 7" key="1">
    <citation type="submission" date="2012-09" db="EMBL/GenBank/DDBJ databases">
        <title>Genome Sequence of alkane-degrading Bacterium Alcanivorax sp. 6-D-6.</title>
        <authorList>
            <person name="Lai Q."/>
            <person name="Shao Z."/>
        </authorList>
    </citation>
    <scope>NUCLEOTIDE SEQUENCE [LARGE SCALE GENOMIC DNA]</scope>
    <source>
        <strain evidence="6 7">6-D-6</strain>
    </source>
</reference>
<keyword evidence="2" id="KW-0805">Transcription regulation</keyword>
<evidence type="ECO:0000256" key="1">
    <source>
        <dbReference type="ARBA" id="ARBA00009437"/>
    </source>
</evidence>
<evidence type="ECO:0000256" key="4">
    <source>
        <dbReference type="ARBA" id="ARBA00023163"/>
    </source>
</evidence>
<dbReference type="Proteomes" id="UP000771797">
    <property type="component" value="Unassembled WGS sequence"/>
</dbReference>
<keyword evidence="4" id="KW-0804">Transcription</keyword>
<evidence type="ECO:0000256" key="3">
    <source>
        <dbReference type="ARBA" id="ARBA00023125"/>
    </source>
</evidence>
<dbReference type="InterPro" id="IPR050950">
    <property type="entry name" value="HTH-type_LysR_regulators"/>
</dbReference>
<evidence type="ECO:0000259" key="5">
    <source>
        <dbReference type="PROSITE" id="PS50931"/>
    </source>
</evidence>
<dbReference type="Gene3D" id="1.10.10.10">
    <property type="entry name" value="Winged helix-like DNA-binding domain superfamily/Winged helix DNA-binding domain"/>
    <property type="match status" value="1"/>
</dbReference>
<comment type="caution">
    <text evidence="6">The sequence shown here is derived from an EMBL/GenBank/DDBJ whole genome shotgun (WGS) entry which is preliminary data.</text>
</comment>
<dbReference type="PROSITE" id="PS50931">
    <property type="entry name" value="HTH_LYSR"/>
    <property type="match status" value="1"/>
</dbReference>
<dbReference type="Pfam" id="PF03466">
    <property type="entry name" value="LysR_substrate"/>
    <property type="match status" value="1"/>
</dbReference>